<dbReference type="InterPro" id="IPR041588">
    <property type="entry name" value="Integrase_H2C2"/>
</dbReference>
<evidence type="ECO:0000313" key="2">
    <source>
        <dbReference type="EMBL" id="KAH9310418.1"/>
    </source>
</evidence>
<proteinExistence type="predicted"/>
<dbReference type="PANTHER" id="PTHR37984">
    <property type="entry name" value="PROTEIN CBG26694"/>
    <property type="match status" value="1"/>
</dbReference>
<reference evidence="2 3" key="1">
    <citation type="journal article" date="2021" name="Nat. Plants">
        <title>The Taxus genome provides insights into paclitaxel biosynthesis.</title>
        <authorList>
            <person name="Xiong X."/>
            <person name="Gou J."/>
            <person name="Liao Q."/>
            <person name="Li Y."/>
            <person name="Zhou Q."/>
            <person name="Bi G."/>
            <person name="Li C."/>
            <person name="Du R."/>
            <person name="Wang X."/>
            <person name="Sun T."/>
            <person name="Guo L."/>
            <person name="Liang H."/>
            <person name="Lu P."/>
            <person name="Wu Y."/>
            <person name="Zhang Z."/>
            <person name="Ro D.K."/>
            <person name="Shang Y."/>
            <person name="Huang S."/>
            <person name="Yan J."/>
        </authorList>
    </citation>
    <scope>NUCLEOTIDE SEQUENCE [LARGE SCALE GENOMIC DNA]</scope>
    <source>
        <strain evidence="2">Ta-2019</strain>
    </source>
</reference>
<dbReference type="GO" id="GO:0003676">
    <property type="term" value="F:nucleic acid binding"/>
    <property type="evidence" value="ECO:0007669"/>
    <property type="project" value="InterPro"/>
</dbReference>
<feature type="domain" description="Integrase catalytic" evidence="1">
    <location>
        <begin position="160"/>
        <end position="231"/>
    </location>
</feature>
<dbReference type="InterPro" id="IPR050951">
    <property type="entry name" value="Retrovirus_Pol_polyprotein"/>
</dbReference>
<dbReference type="Proteomes" id="UP000824469">
    <property type="component" value="Unassembled WGS sequence"/>
</dbReference>
<dbReference type="Gene3D" id="3.30.420.10">
    <property type="entry name" value="Ribonuclease H-like superfamily/Ribonuclease H"/>
    <property type="match status" value="1"/>
</dbReference>
<organism evidence="2 3">
    <name type="scientific">Taxus chinensis</name>
    <name type="common">Chinese yew</name>
    <name type="synonym">Taxus wallichiana var. chinensis</name>
    <dbReference type="NCBI Taxonomy" id="29808"/>
    <lineage>
        <taxon>Eukaryota</taxon>
        <taxon>Viridiplantae</taxon>
        <taxon>Streptophyta</taxon>
        <taxon>Embryophyta</taxon>
        <taxon>Tracheophyta</taxon>
        <taxon>Spermatophyta</taxon>
        <taxon>Pinopsida</taxon>
        <taxon>Pinidae</taxon>
        <taxon>Conifers II</taxon>
        <taxon>Cupressales</taxon>
        <taxon>Taxaceae</taxon>
        <taxon>Taxus</taxon>
    </lineage>
</organism>
<accession>A0AA38FUN6</accession>
<comment type="caution">
    <text evidence="2">The sequence shown here is derived from an EMBL/GenBank/DDBJ whole genome shotgun (WGS) entry which is preliminary data.</text>
</comment>
<dbReference type="OMA" id="MIISECH"/>
<dbReference type="SUPFAM" id="SSF53098">
    <property type="entry name" value="Ribonuclease H-like"/>
    <property type="match status" value="1"/>
</dbReference>
<dbReference type="Gene3D" id="1.10.340.70">
    <property type="match status" value="1"/>
</dbReference>
<dbReference type="GO" id="GO:0015074">
    <property type="term" value="P:DNA integration"/>
    <property type="evidence" value="ECO:0007669"/>
    <property type="project" value="InterPro"/>
</dbReference>
<name>A0AA38FUN6_TAXCH</name>
<evidence type="ECO:0000313" key="3">
    <source>
        <dbReference type="Proteomes" id="UP000824469"/>
    </source>
</evidence>
<dbReference type="EMBL" id="JAHRHJ020000006">
    <property type="protein sequence ID" value="KAH9310418.1"/>
    <property type="molecule type" value="Genomic_DNA"/>
</dbReference>
<dbReference type="InterPro" id="IPR001584">
    <property type="entry name" value="Integrase_cat-core"/>
</dbReference>
<dbReference type="InterPro" id="IPR036397">
    <property type="entry name" value="RNaseH_sf"/>
</dbReference>
<keyword evidence="3" id="KW-1185">Reference proteome</keyword>
<protein>
    <recommendedName>
        <fullName evidence="1">Integrase catalytic domain-containing protein</fullName>
    </recommendedName>
</protein>
<dbReference type="Pfam" id="PF17921">
    <property type="entry name" value="Integrase_H2C2"/>
    <property type="match status" value="1"/>
</dbReference>
<dbReference type="PROSITE" id="PS50994">
    <property type="entry name" value="INTEGRASE"/>
    <property type="match status" value="1"/>
</dbReference>
<gene>
    <name evidence="2" type="ORF">KI387_025453</name>
</gene>
<dbReference type="PANTHER" id="PTHR37984:SF5">
    <property type="entry name" value="PROTEIN NYNRIN-LIKE"/>
    <property type="match status" value="1"/>
</dbReference>
<dbReference type="InterPro" id="IPR012337">
    <property type="entry name" value="RNaseH-like_sf"/>
</dbReference>
<dbReference type="AlphaFoldDB" id="A0AA38FUN6"/>
<feature type="non-terminal residue" evidence="2">
    <location>
        <position position="231"/>
    </location>
</feature>
<sequence>MLGYEFEIFYKKGKENLVADALSKKDESAEALLCAISILNADWLDQAREEWKKDVTTHTLIQNIQEDPSISDQFIWNRDTFWYKDQLYLCKNSTLKHHVLSELHSSPIGGHAGVLKTYHRVKKDLFWEGSKGYVQKFVAECLVCQKNKGKTIKTPSLLQPLSIPSERWEEVSMDFIKGLPKSEGKSVIMVMVDRLTKYAHFCAMAHPFTASTVSISFMNTVQKLHGTPKIM</sequence>
<evidence type="ECO:0000259" key="1">
    <source>
        <dbReference type="PROSITE" id="PS50994"/>
    </source>
</evidence>